<dbReference type="SUPFAM" id="SSF102114">
    <property type="entry name" value="Radical SAM enzymes"/>
    <property type="match status" value="1"/>
</dbReference>
<evidence type="ECO:0000256" key="1">
    <source>
        <dbReference type="ARBA" id="ARBA00001966"/>
    </source>
</evidence>
<keyword evidence="6" id="KW-0411">Iron-sulfur</keyword>
<keyword evidence="3" id="KW-0949">S-adenosyl-L-methionine</keyword>
<gene>
    <name evidence="8" type="ORF">ISALK_12415</name>
</gene>
<dbReference type="Proteomes" id="UP000449710">
    <property type="component" value="Unassembled WGS sequence"/>
</dbReference>
<keyword evidence="9" id="KW-1185">Reference proteome</keyword>
<keyword evidence="2" id="KW-0004">4Fe-4S</keyword>
<proteinExistence type="predicted"/>
<dbReference type="PROSITE" id="PS51918">
    <property type="entry name" value="RADICAL_SAM"/>
    <property type="match status" value="1"/>
</dbReference>
<dbReference type="EMBL" id="SUMG01000021">
    <property type="protein sequence ID" value="NBG89294.1"/>
    <property type="molecule type" value="Genomic_DNA"/>
</dbReference>
<dbReference type="Gene3D" id="3.80.30.20">
    <property type="entry name" value="tm_1862 like domain"/>
    <property type="match status" value="1"/>
</dbReference>
<protein>
    <submittedName>
        <fullName evidence="8">TIGR01212 family radical SAM protein</fullName>
    </submittedName>
</protein>
<evidence type="ECO:0000256" key="6">
    <source>
        <dbReference type="ARBA" id="ARBA00023014"/>
    </source>
</evidence>
<keyword evidence="5" id="KW-0408">Iron</keyword>
<evidence type="ECO:0000256" key="4">
    <source>
        <dbReference type="ARBA" id="ARBA00022723"/>
    </source>
</evidence>
<dbReference type="InterPro" id="IPR005911">
    <property type="entry name" value="YhcC-like"/>
</dbReference>
<name>A0AA44BEH6_9CLOT</name>
<dbReference type="InterPro" id="IPR006638">
    <property type="entry name" value="Elp3/MiaA/NifB-like_rSAM"/>
</dbReference>
<dbReference type="PANTHER" id="PTHR11135">
    <property type="entry name" value="HISTONE ACETYLTRANSFERASE-RELATED"/>
    <property type="match status" value="1"/>
</dbReference>
<dbReference type="PANTHER" id="PTHR11135:SF1">
    <property type="entry name" value="PROTEIN YHCC"/>
    <property type="match status" value="1"/>
</dbReference>
<dbReference type="RefSeq" id="WP_160722817.1">
    <property type="nucleotide sequence ID" value="NZ_SUMG01000021.1"/>
</dbReference>
<dbReference type="SFLD" id="SFLDS00029">
    <property type="entry name" value="Radical_SAM"/>
    <property type="match status" value="1"/>
</dbReference>
<dbReference type="InterPro" id="IPR058240">
    <property type="entry name" value="rSAM_sf"/>
</dbReference>
<dbReference type="GO" id="GO:0051539">
    <property type="term" value="F:4 iron, 4 sulfur cluster binding"/>
    <property type="evidence" value="ECO:0007669"/>
    <property type="project" value="UniProtKB-KW"/>
</dbReference>
<dbReference type="InterPro" id="IPR039661">
    <property type="entry name" value="ELP3"/>
</dbReference>
<dbReference type="InterPro" id="IPR023404">
    <property type="entry name" value="rSAM_horseshoe"/>
</dbReference>
<sequence>MSVFRKYSTYLQEKYGEKVYKLSINLPLTCPNRNQDNLGGCTFCADVGTGFSSAPSIDIPKQLEERKEIIKKRYKAKKYIAYFQNYTNTYMPLETFQKYILSALVDDVVEIDISTRPDCITDEQLEFLAEVKRNYQVEVTLELGLQTVNYKTLDKIRRGHGLAEFIDGILRIKKFGFEVCVHLILNLPWDDDRDVIENAKILSALKVEQVKLHALYVMDHTQMGEAYKKGEFEICTAEEYQQKVITFLRHLDPEIVVQRLLGRAPRENSLFVNWNQSWWKIRDNIEETMEKNGMEQGDFFHYLGGRAYEQEVEKQK</sequence>
<feature type="domain" description="Radical SAM core" evidence="7">
    <location>
        <begin position="14"/>
        <end position="254"/>
    </location>
</feature>
<organism evidence="8 9">
    <name type="scientific">Isachenkonia alkalipeptolytica</name>
    <dbReference type="NCBI Taxonomy" id="2565777"/>
    <lineage>
        <taxon>Bacteria</taxon>
        <taxon>Bacillati</taxon>
        <taxon>Bacillota</taxon>
        <taxon>Clostridia</taxon>
        <taxon>Eubacteriales</taxon>
        <taxon>Clostridiaceae</taxon>
        <taxon>Isachenkonia</taxon>
    </lineage>
</organism>
<dbReference type="SFLD" id="SFLDG01086">
    <property type="entry name" value="elongater_protein-like"/>
    <property type="match status" value="1"/>
</dbReference>
<evidence type="ECO:0000313" key="8">
    <source>
        <dbReference type="EMBL" id="NBG89294.1"/>
    </source>
</evidence>
<dbReference type="AlphaFoldDB" id="A0AA44BEH6"/>
<comment type="cofactor">
    <cofactor evidence="1">
        <name>[4Fe-4S] cluster</name>
        <dbReference type="ChEBI" id="CHEBI:49883"/>
    </cofactor>
</comment>
<dbReference type="InterPro" id="IPR007197">
    <property type="entry name" value="rSAM"/>
</dbReference>
<dbReference type="Pfam" id="PF04055">
    <property type="entry name" value="Radical_SAM"/>
    <property type="match status" value="1"/>
</dbReference>
<evidence type="ECO:0000259" key="7">
    <source>
        <dbReference type="PROSITE" id="PS51918"/>
    </source>
</evidence>
<evidence type="ECO:0000256" key="5">
    <source>
        <dbReference type="ARBA" id="ARBA00023004"/>
    </source>
</evidence>
<evidence type="ECO:0000256" key="2">
    <source>
        <dbReference type="ARBA" id="ARBA00022485"/>
    </source>
</evidence>
<reference evidence="8 9" key="1">
    <citation type="submission" date="2019-04" db="EMBL/GenBank/DDBJ databases">
        <title>Isachenkonia alkalipeptolytica gen. nov. sp. nov. a new anaerobic, alkiliphilic organothrophic bacterium capable to reduce synthesized ferrihydrite isolated from a soda lake.</title>
        <authorList>
            <person name="Toshchakov S.V."/>
            <person name="Zavarzina D.G."/>
            <person name="Zhilina T.N."/>
            <person name="Kostrikina N.A."/>
            <person name="Kublanov I.V."/>
        </authorList>
    </citation>
    <scope>NUCLEOTIDE SEQUENCE [LARGE SCALE GENOMIC DNA]</scope>
    <source>
        <strain evidence="8 9">Z-1701</strain>
    </source>
</reference>
<dbReference type="Pfam" id="PF16199">
    <property type="entry name" value="Radical_SAM_C"/>
    <property type="match status" value="1"/>
</dbReference>
<accession>A0AA44BEH6</accession>
<dbReference type="NCBIfam" id="TIGR01212">
    <property type="entry name" value="TIGR01212 family radical SAM protein"/>
    <property type="match status" value="1"/>
</dbReference>
<dbReference type="SFLD" id="SFLDG01091">
    <property type="entry name" value="uncharacterized_CHP01210-like"/>
    <property type="match status" value="1"/>
</dbReference>
<evidence type="ECO:0000256" key="3">
    <source>
        <dbReference type="ARBA" id="ARBA00022691"/>
    </source>
</evidence>
<comment type="caution">
    <text evidence="8">The sequence shown here is derived from an EMBL/GenBank/DDBJ whole genome shotgun (WGS) entry which is preliminary data.</text>
</comment>
<dbReference type="InterPro" id="IPR032432">
    <property type="entry name" value="Radical_SAM_C"/>
</dbReference>
<dbReference type="SMART" id="SM00729">
    <property type="entry name" value="Elp3"/>
    <property type="match status" value="1"/>
</dbReference>
<dbReference type="GO" id="GO:0003824">
    <property type="term" value="F:catalytic activity"/>
    <property type="evidence" value="ECO:0007669"/>
    <property type="project" value="InterPro"/>
</dbReference>
<dbReference type="GO" id="GO:0046872">
    <property type="term" value="F:metal ion binding"/>
    <property type="evidence" value="ECO:0007669"/>
    <property type="project" value="UniProtKB-KW"/>
</dbReference>
<evidence type="ECO:0000313" key="9">
    <source>
        <dbReference type="Proteomes" id="UP000449710"/>
    </source>
</evidence>
<keyword evidence="4" id="KW-0479">Metal-binding</keyword>